<name>A0A410WYY7_9BACL</name>
<dbReference type="SUPFAM" id="SSF54909">
    <property type="entry name" value="Dimeric alpha+beta barrel"/>
    <property type="match status" value="1"/>
</dbReference>
<accession>A0A410WYY7</accession>
<dbReference type="InterPro" id="IPR005545">
    <property type="entry name" value="YCII"/>
</dbReference>
<evidence type="ECO:0000313" key="6">
    <source>
        <dbReference type="Proteomes" id="UP001527202"/>
    </source>
</evidence>
<reference evidence="3 6" key="2">
    <citation type="submission" date="2022-05" db="EMBL/GenBank/DDBJ databases">
        <title>Genome Sequencing of Bee-Associated Microbes.</title>
        <authorList>
            <person name="Dunlap C."/>
        </authorList>
    </citation>
    <scope>NUCLEOTIDE SEQUENCE [LARGE SCALE GENOMIC DNA]</scope>
    <source>
        <strain evidence="3 6">NRRL B-23120</strain>
    </source>
</reference>
<dbReference type="OrthoDB" id="9795306at2"/>
<evidence type="ECO:0000313" key="5">
    <source>
        <dbReference type="Proteomes" id="UP000288943"/>
    </source>
</evidence>
<evidence type="ECO:0000313" key="4">
    <source>
        <dbReference type="EMBL" id="QAV19537.1"/>
    </source>
</evidence>
<comment type="similarity">
    <text evidence="1">Belongs to the YciI family.</text>
</comment>
<dbReference type="Gene3D" id="3.30.70.1060">
    <property type="entry name" value="Dimeric alpha+beta barrel"/>
    <property type="match status" value="1"/>
</dbReference>
<dbReference type="EMBL" id="JAMDMJ010000013">
    <property type="protein sequence ID" value="MCY9596526.1"/>
    <property type="molecule type" value="Genomic_DNA"/>
</dbReference>
<dbReference type="InterPro" id="IPR011008">
    <property type="entry name" value="Dimeric_a/b-barrel"/>
</dbReference>
<dbReference type="KEGG" id="pchi:PC41400_18465"/>
<sequence>MRFMLILKATGYSEAGVKPGPAHSEAMAAYRKSLAEAGALLAAEELQPSSAGIRIQYFPGEEQPVFEAGPFVTGQGLLAGYTLIEVNSEEEAVNWALRMPVPQGFGTFGIEVRKLEEQADYARNPINRALVADLEDQLELLKTYLKETKI</sequence>
<dbReference type="PANTHER" id="PTHR35174">
    <property type="entry name" value="BLL7171 PROTEIN-RELATED"/>
    <property type="match status" value="1"/>
</dbReference>
<dbReference type="RefSeq" id="WP_042226704.1">
    <property type="nucleotide sequence ID" value="NZ_CP026520.1"/>
</dbReference>
<dbReference type="GeneID" id="95376779"/>
<dbReference type="AlphaFoldDB" id="A0A410WYY7"/>
<gene>
    <name evidence="3" type="ORF">M5X16_12160</name>
    <name evidence="4" type="ORF">PC41400_18465</name>
</gene>
<evidence type="ECO:0000259" key="2">
    <source>
        <dbReference type="Pfam" id="PF03795"/>
    </source>
</evidence>
<feature type="domain" description="YCII-related" evidence="2">
    <location>
        <begin position="1"/>
        <end position="106"/>
    </location>
</feature>
<dbReference type="PANTHER" id="PTHR35174:SF4">
    <property type="entry name" value="BLL7163 PROTEIN"/>
    <property type="match status" value="1"/>
</dbReference>
<proteinExistence type="inferred from homology"/>
<evidence type="ECO:0000256" key="1">
    <source>
        <dbReference type="ARBA" id="ARBA00007689"/>
    </source>
</evidence>
<dbReference type="Pfam" id="PF03795">
    <property type="entry name" value="YCII"/>
    <property type="match status" value="1"/>
</dbReference>
<evidence type="ECO:0000313" key="3">
    <source>
        <dbReference type="EMBL" id="MCY9596526.1"/>
    </source>
</evidence>
<keyword evidence="6" id="KW-1185">Reference proteome</keyword>
<dbReference type="Proteomes" id="UP001527202">
    <property type="component" value="Unassembled WGS sequence"/>
</dbReference>
<dbReference type="EMBL" id="CP026520">
    <property type="protein sequence ID" value="QAV19537.1"/>
    <property type="molecule type" value="Genomic_DNA"/>
</dbReference>
<dbReference type="Proteomes" id="UP000288943">
    <property type="component" value="Chromosome"/>
</dbReference>
<organism evidence="4 5">
    <name type="scientific">Paenibacillus chitinolyticus</name>
    <dbReference type="NCBI Taxonomy" id="79263"/>
    <lineage>
        <taxon>Bacteria</taxon>
        <taxon>Bacillati</taxon>
        <taxon>Bacillota</taxon>
        <taxon>Bacilli</taxon>
        <taxon>Bacillales</taxon>
        <taxon>Paenibacillaceae</taxon>
        <taxon>Paenibacillus</taxon>
    </lineage>
</organism>
<protein>
    <submittedName>
        <fullName evidence="3">YciI family protein</fullName>
    </submittedName>
</protein>
<reference evidence="4 5" key="1">
    <citation type="submission" date="2018-01" db="EMBL/GenBank/DDBJ databases">
        <title>The whole genome sequencing and assembly of Paenibacillus chitinolyticus KCCM 41400 strain.</title>
        <authorList>
            <person name="Kim J.-Y."/>
            <person name="Park M.-K."/>
            <person name="Lee Y.-J."/>
            <person name="Yi H."/>
            <person name="Bahn Y.-S."/>
            <person name="Kim J.F."/>
            <person name="Lee D.-W."/>
        </authorList>
    </citation>
    <scope>NUCLEOTIDE SEQUENCE [LARGE SCALE GENOMIC DNA]</scope>
    <source>
        <strain evidence="4 5">KCCM 41400</strain>
    </source>
</reference>